<evidence type="ECO:0000313" key="1">
    <source>
        <dbReference type="EMBL" id="SDQ02734.1"/>
    </source>
</evidence>
<dbReference type="EMBL" id="FNJW01000006">
    <property type="protein sequence ID" value="SDQ02734.1"/>
    <property type="molecule type" value="Genomic_DNA"/>
</dbReference>
<dbReference type="Proteomes" id="UP000199481">
    <property type="component" value="Unassembled WGS sequence"/>
</dbReference>
<organism evidence="1 3">
    <name type="scientific">Carnobacterium viridans</name>
    <dbReference type="NCBI Taxonomy" id="174587"/>
    <lineage>
        <taxon>Bacteria</taxon>
        <taxon>Bacillati</taxon>
        <taxon>Bacillota</taxon>
        <taxon>Bacilli</taxon>
        <taxon>Lactobacillales</taxon>
        <taxon>Carnobacteriaceae</taxon>
        <taxon>Carnobacterium</taxon>
    </lineage>
</organism>
<gene>
    <name evidence="1" type="ORF">SAMN04487752_0267</name>
    <name evidence="2" type="ORF">SAMN04487752_1194</name>
</gene>
<keyword evidence="3" id="KW-1185">Reference proteome</keyword>
<accession>A0A1H0XII1</accession>
<protein>
    <submittedName>
        <fullName evidence="1">Uncharacterized protein</fullName>
    </submittedName>
</protein>
<reference evidence="3" key="2">
    <citation type="submission" date="2016-10" db="EMBL/GenBank/DDBJ databases">
        <authorList>
            <person name="Varghese N."/>
            <person name="Submissions S."/>
        </authorList>
    </citation>
    <scope>NUCLEOTIDE SEQUENCE [LARGE SCALE GENOMIC DNA]</scope>
    <source>
        <strain evidence="3">MPL-11</strain>
    </source>
</reference>
<evidence type="ECO:0000313" key="2">
    <source>
        <dbReference type="EMBL" id="SDQ19543.1"/>
    </source>
</evidence>
<proteinExistence type="predicted"/>
<sequence>MKKIAGILITLTAIGVAAKVMHKYIEIEFVD</sequence>
<dbReference type="AlphaFoldDB" id="A0A1H0XII1"/>
<evidence type="ECO:0000313" key="3">
    <source>
        <dbReference type="Proteomes" id="UP000199481"/>
    </source>
</evidence>
<reference evidence="1" key="1">
    <citation type="submission" date="2016-10" db="EMBL/GenBank/DDBJ databases">
        <authorList>
            <person name="de Groot N.N."/>
        </authorList>
    </citation>
    <scope>NUCLEOTIDE SEQUENCE [LARGE SCALE GENOMIC DNA]</scope>
    <source>
        <strain evidence="1">MPL-11</strain>
    </source>
</reference>
<dbReference type="EMBL" id="FNJW01000008">
    <property type="protein sequence ID" value="SDQ19543.1"/>
    <property type="molecule type" value="Genomic_DNA"/>
</dbReference>
<name>A0A1H0XII1_9LACT</name>